<feature type="DNA-binding region" description="Homeobox" evidence="8">
    <location>
        <begin position="247"/>
        <end position="309"/>
    </location>
</feature>
<evidence type="ECO:0000313" key="13">
    <source>
        <dbReference type="Proteomes" id="UP001567538"/>
    </source>
</evidence>
<dbReference type="SUPFAM" id="SSF46689">
    <property type="entry name" value="Homeodomain-like"/>
    <property type="match status" value="1"/>
</dbReference>
<evidence type="ECO:0000256" key="9">
    <source>
        <dbReference type="SAM" id="Coils"/>
    </source>
</evidence>
<dbReference type="PROSITE" id="PS50071">
    <property type="entry name" value="HOMEOBOX_2"/>
    <property type="match status" value="1"/>
</dbReference>
<dbReference type="InterPro" id="IPR008422">
    <property type="entry name" value="KN_HD"/>
</dbReference>
<dbReference type="Pfam" id="PF05920">
    <property type="entry name" value="Homeobox_KN"/>
    <property type="match status" value="1"/>
</dbReference>
<name>A0ABD1HSQ4_SALDI</name>
<keyword evidence="5 8" id="KW-0371">Homeobox</keyword>
<organism evidence="12 13">
    <name type="scientific">Salvia divinorum</name>
    <name type="common">Maria pastora</name>
    <name type="synonym">Diviner's sage</name>
    <dbReference type="NCBI Taxonomy" id="28513"/>
    <lineage>
        <taxon>Eukaryota</taxon>
        <taxon>Viridiplantae</taxon>
        <taxon>Streptophyta</taxon>
        <taxon>Embryophyta</taxon>
        <taxon>Tracheophyta</taxon>
        <taxon>Spermatophyta</taxon>
        <taxon>Magnoliopsida</taxon>
        <taxon>eudicotyledons</taxon>
        <taxon>Gunneridae</taxon>
        <taxon>Pentapetalae</taxon>
        <taxon>asterids</taxon>
        <taxon>lamiids</taxon>
        <taxon>Lamiales</taxon>
        <taxon>Lamiaceae</taxon>
        <taxon>Nepetoideae</taxon>
        <taxon>Mentheae</taxon>
        <taxon>Salviinae</taxon>
        <taxon>Salvia</taxon>
        <taxon>Salvia subgen. Calosphace</taxon>
    </lineage>
</organism>
<dbReference type="AlphaFoldDB" id="A0ABD1HSQ4"/>
<dbReference type="InterPro" id="IPR050224">
    <property type="entry name" value="TALE_homeobox"/>
</dbReference>
<keyword evidence="3" id="KW-0805">Transcription regulation</keyword>
<gene>
    <name evidence="12" type="ORF">AAHA92_08750</name>
</gene>
<evidence type="ECO:0000259" key="11">
    <source>
        <dbReference type="PROSITE" id="PS50071"/>
    </source>
</evidence>
<keyword evidence="7 8" id="KW-0539">Nucleus</keyword>
<keyword evidence="6" id="KW-0804">Transcription</keyword>
<dbReference type="Pfam" id="PF07526">
    <property type="entry name" value="POX"/>
    <property type="match status" value="1"/>
</dbReference>
<keyword evidence="13" id="KW-1185">Reference proteome</keyword>
<evidence type="ECO:0000256" key="10">
    <source>
        <dbReference type="SAM" id="MobiDB-lite"/>
    </source>
</evidence>
<dbReference type="GO" id="GO:0005634">
    <property type="term" value="C:nucleus"/>
    <property type="evidence" value="ECO:0007669"/>
    <property type="project" value="UniProtKB-SubCell"/>
</dbReference>
<reference evidence="12 13" key="1">
    <citation type="submission" date="2024-06" db="EMBL/GenBank/DDBJ databases">
        <title>A chromosome level genome sequence of Diviner's sage (Salvia divinorum).</title>
        <authorList>
            <person name="Ford S.A."/>
            <person name="Ro D.-K."/>
            <person name="Ness R.W."/>
            <person name="Phillips M.A."/>
        </authorList>
    </citation>
    <scope>NUCLEOTIDE SEQUENCE [LARGE SCALE GENOMIC DNA]</scope>
    <source>
        <strain evidence="12">SAF-2024a</strain>
        <tissue evidence="12">Leaf</tissue>
    </source>
</reference>
<proteinExistence type="inferred from homology"/>
<feature type="coiled-coil region" evidence="9">
    <location>
        <begin position="144"/>
        <end position="178"/>
    </location>
</feature>
<dbReference type="PANTHER" id="PTHR11850">
    <property type="entry name" value="HOMEOBOX PROTEIN TRANSCRIPTION FACTORS"/>
    <property type="match status" value="1"/>
</dbReference>
<evidence type="ECO:0000256" key="4">
    <source>
        <dbReference type="ARBA" id="ARBA00023125"/>
    </source>
</evidence>
<keyword evidence="9" id="KW-0175">Coiled coil</keyword>
<comment type="caution">
    <text evidence="12">The sequence shown here is derived from an EMBL/GenBank/DDBJ whole genome shotgun (WGS) entry which is preliminary data.</text>
</comment>
<dbReference type="InterPro" id="IPR001356">
    <property type="entry name" value="HD"/>
</dbReference>
<dbReference type="FunFam" id="1.10.10.60:FF:000117">
    <property type="entry name" value="BEL1-like homeodomain protein 9"/>
    <property type="match status" value="1"/>
</dbReference>
<dbReference type="CDD" id="cd00086">
    <property type="entry name" value="homeodomain"/>
    <property type="match status" value="1"/>
</dbReference>
<dbReference type="InterPro" id="IPR009057">
    <property type="entry name" value="Homeodomain-like_sf"/>
</dbReference>
<evidence type="ECO:0000256" key="2">
    <source>
        <dbReference type="ARBA" id="ARBA00006454"/>
    </source>
</evidence>
<comment type="similarity">
    <text evidence="2">Belongs to the TALE/BELL homeobox family.</text>
</comment>
<evidence type="ECO:0000256" key="8">
    <source>
        <dbReference type="PROSITE-ProRule" id="PRU00108"/>
    </source>
</evidence>
<evidence type="ECO:0000313" key="12">
    <source>
        <dbReference type="EMBL" id="KAL1558263.1"/>
    </source>
</evidence>
<feature type="region of interest" description="Disordered" evidence="10">
    <location>
        <begin position="53"/>
        <end position="73"/>
    </location>
</feature>
<feature type="domain" description="Homeobox" evidence="11">
    <location>
        <begin position="245"/>
        <end position="308"/>
    </location>
</feature>
<sequence>MAMYYQSTSEIQGDGLQTLYLMNPNCIDTQPQPSMPFSSNPAALVPQQGISVPRYSMRGSGNDPQTPPRGPSLSLAARRQQAGGDHDFRAGQSAIMGSKYLKAAQELLDEVVSVGNRRTDKGKVIEGGAADKEAPSADITTVHRQEIQMKKAKLHSMLDEVEQRCRQYDHQMQTMIAAFEQAAGAGAARSYTQLAWKTILKQFRCLKSAISAEVKGLSRSLGEEEGSEMSRLRFVDRKQAGMVHSNAWRSQRGLPERAVSQLRAWLFQHFLHPYPKNSDKQILAKQTGLTRSQVSNWFINARVRLWKPMVEEMYLQETAAAVTPEISVSPPPLSLPATTNFNLPANCLPMAAAEDIDSYGIGQQQGSNGFSLSLGLLPDHAFLSQRIEPAEVEAAYQMMDFQNRKPFPPQLLPDFVA</sequence>
<dbReference type="Gene3D" id="1.10.10.60">
    <property type="entry name" value="Homeodomain-like"/>
    <property type="match status" value="1"/>
</dbReference>
<evidence type="ECO:0000256" key="1">
    <source>
        <dbReference type="ARBA" id="ARBA00004123"/>
    </source>
</evidence>
<evidence type="ECO:0000256" key="5">
    <source>
        <dbReference type="ARBA" id="ARBA00023155"/>
    </source>
</evidence>
<accession>A0ABD1HSQ4</accession>
<dbReference type="GO" id="GO:0003677">
    <property type="term" value="F:DNA binding"/>
    <property type="evidence" value="ECO:0007669"/>
    <property type="project" value="UniProtKB-UniRule"/>
</dbReference>
<evidence type="ECO:0000256" key="7">
    <source>
        <dbReference type="ARBA" id="ARBA00023242"/>
    </source>
</evidence>
<protein>
    <submittedName>
        <fullName evidence="12">BEL1-like homeodomain protein 1</fullName>
    </submittedName>
</protein>
<dbReference type="SMART" id="SM00389">
    <property type="entry name" value="HOX"/>
    <property type="match status" value="1"/>
</dbReference>
<evidence type="ECO:0000256" key="3">
    <source>
        <dbReference type="ARBA" id="ARBA00023015"/>
    </source>
</evidence>
<comment type="subcellular location">
    <subcellularLocation>
        <location evidence="1 8">Nucleus</location>
    </subcellularLocation>
</comment>
<dbReference type="EMBL" id="JBEAFC010000004">
    <property type="protein sequence ID" value="KAL1558263.1"/>
    <property type="molecule type" value="Genomic_DNA"/>
</dbReference>
<dbReference type="InterPro" id="IPR006563">
    <property type="entry name" value="POX_dom"/>
</dbReference>
<dbReference type="Proteomes" id="UP001567538">
    <property type="component" value="Unassembled WGS sequence"/>
</dbReference>
<keyword evidence="4 8" id="KW-0238">DNA-binding</keyword>
<dbReference type="SMART" id="SM00574">
    <property type="entry name" value="POX"/>
    <property type="match status" value="1"/>
</dbReference>
<evidence type="ECO:0000256" key="6">
    <source>
        <dbReference type="ARBA" id="ARBA00023163"/>
    </source>
</evidence>